<evidence type="ECO:0000313" key="1">
    <source>
        <dbReference type="EnsemblMetazoa" id="Aqu2.1.15524_001"/>
    </source>
</evidence>
<name>A0A1X7TL85_AMPQE</name>
<proteinExistence type="predicted"/>
<accession>A0A1X7TL85</accession>
<reference evidence="1" key="1">
    <citation type="submission" date="2017-05" db="UniProtKB">
        <authorList>
            <consortium name="EnsemblMetazoa"/>
        </authorList>
    </citation>
    <scope>IDENTIFICATION</scope>
</reference>
<sequence>MPFIYLSQYGWNIPDAPTNCTCGQRFALDHALSFPACGFPSIHHNEVCDINATLLYDVCKLWKPLSTTYK</sequence>
<protein>
    <submittedName>
        <fullName evidence="1">Uncharacterized protein</fullName>
    </submittedName>
</protein>
<dbReference type="InParanoid" id="A0A1X7TL85"/>
<dbReference type="EnsemblMetazoa" id="Aqu2.1.15524_001">
    <property type="protein sequence ID" value="Aqu2.1.15524_001"/>
    <property type="gene ID" value="Aqu2.1.15524"/>
</dbReference>
<dbReference type="AlphaFoldDB" id="A0A1X7TL85"/>
<organism evidence="1">
    <name type="scientific">Amphimedon queenslandica</name>
    <name type="common">Sponge</name>
    <dbReference type="NCBI Taxonomy" id="400682"/>
    <lineage>
        <taxon>Eukaryota</taxon>
        <taxon>Metazoa</taxon>
        <taxon>Porifera</taxon>
        <taxon>Demospongiae</taxon>
        <taxon>Heteroscleromorpha</taxon>
        <taxon>Haplosclerida</taxon>
        <taxon>Niphatidae</taxon>
        <taxon>Amphimedon</taxon>
    </lineage>
</organism>